<organism evidence="2 3">
    <name type="scientific">Paratrimastix pyriformis</name>
    <dbReference type="NCBI Taxonomy" id="342808"/>
    <lineage>
        <taxon>Eukaryota</taxon>
        <taxon>Metamonada</taxon>
        <taxon>Preaxostyla</taxon>
        <taxon>Paratrimastigidae</taxon>
        <taxon>Paratrimastix</taxon>
    </lineage>
</organism>
<protein>
    <submittedName>
        <fullName evidence="2">Uncharacterized protein</fullName>
    </submittedName>
</protein>
<dbReference type="Proteomes" id="UP001141327">
    <property type="component" value="Unassembled WGS sequence"/>
</dbReference>
<evidence type="ECO:0000313" key="3">
    <source>
        <dbReference type="Proteomes" id="UP001141327"/>
    </source>
</evidence>
<accession>A0ABQ8UFF9</accession>
<gene>
    <name evidence="2" type="ORF">PAPYR_6407</name>
</gene>
<keyword evidence="3" id="KW-1185">Reference proteome</keyword>
<feature type="region of interest" description="Disordered" evidence="1">
    <location>
        <begin position="1"/>
        <end position="34"/>
    </location>
</feature>
<comment type="caution">
    <text evidence="2">The sequence shown here is derived from an EMBL/GenBank/DDBJ whole genome shotgun (WGS) entry which is preliminary data.</text>
</comment>
<dbReference type="EMBL" id="JAPMOS010000036">
    <property type="protein sequence ID" value="KAJ4458007.1"/>
    <property type="molecule type" value="Genomic_DNA"/>
</dbReference>
<proteinExistence type="predicted"/>
<evidence type="ECO:0000256" key="1">
    <source>
        <dbReference type="SAM" id="MobiDB-lite"/>
    </source>
</evidence>
<reference evidence="2" key="1">
    <citation type="journal article" date="2022" name="bioRxiv">
        <title>Genomics of Preaxostyla Flagellates Illuminates Evolutionary Transitions and the Path Towards Mitochondrial Loss.</title>
        <authorList>
            <person name="Novak L.V.F."/>
            <person name="Treitli S.C."/>
            <person name="Pyrih J."/>
            <person name="Halakuc P."/>
            <person name="Pipaliya S.V."/>
            <person name="Vacek V."/>
            <person name="Brzon O."/>
            <person name="Soukal P."/>
            <person name="Eme L."/>
            <person name="Dacks J.B."/>
            <person name="Karnkowska A."/>
            <person name="Elias M."/>
            <person name="Hampl V."/>
        </authorList>
    </citation>
    <scope>NUCLEOTIDE SEQUENCE</scope>
    <source>
        <strain evidence="2">RCP-MX</strain>
    </source>
</reference>
<evidence type="ECO:0000313" key="2">
    <source>
        <dbReference type="EMBL" id="KAJ4458007.1"/>
    </source>
</evidence>
<name>A0ABQ8UFF9_9EUKA</name>
<sequence>MTQTHSTHLPRSHPHPAASPPHPGRNAQHVPTPDALCSPLPRLRTLVPTPDALCIPLPGLRKLAVQIAAHRLTYRVKYETIATEALAQGLCCLAHCPALERCQVEMLMKTHGMFPPVQFNHRGPWRHRFNVHTAPYRDLLLTPLDTLFAQVPTSLTVLQLPSYLLVPIETILASAGLHGLVRCEAWIEAHDGPLVEQWLDQCPDLECVWLKRIPSALLPRLLASMRQPHIRQDSQQSMNHPDCSPPCAAQTARLSLSPSLITLLKLYQSRCPKLLANPVRELALDDMMDITQATDIRVQSPTLECLSLQFRTFAAHIAIADCPALREATVHTPSMVVELLVDHCPNLERFTAAGPTYRHGPCDLRLHQLPALRTVHLPNVSAFRWPAEELETYDEVTTLAMSHPGKDGAPWLRHFPGLVSLQTCGCLPGYGGCLPGYGGCLPGYGGCLPGYGGGLPGLSIHRILFSTSGILHHDNSHRPRSITSTYNSVLPEIRPPELECASNTAISLTIASTFSIVIVLRIISNPLPIPSLFGIPEYLPLHRFPSESNQSIFLLHRYHCSQCLHLLCLFLDFLCLLHPGYIILLFQPPIKCFLLRCL</sequence>